<reference evidence="1 2" key="1">
    <citation type="submission" date="2017-07" db="EMBL/GenBank/DDBJ databases">
        <title>Paenibacillus herberti R33 genome sequencing and assembly.</title>
        <authorList>
            <person name="Su W."/>
        </authorList>
    </citation>
    <scope>NUCLEOTIDE SEQUENCE [LARGE SCALE GENOMIC DNA]</scope>
    <source>
        <strain evidence="1 2">R33</strain>
    </source>
</reference>
<gene>
    <name evidence="1" type="ORF">CGZ75_23270</name>
</gene>
<dbReference type="OrthoDB" id="2967153at2"/>
<dbReference type="EMBL" id="NMUQ01000004">
    <property type="protein sequence ID" value="OXM13097.1"/>
    <property type="molecule type" value="Genomic_DNA"/>
</dbReference>
<proteinExistence type="predicted"/>
<accession>A0A229NT73</accession>
<dbReference type="Proteomes" id="UP000215145">
    <property type="component" value="Unassembled WGS sequence"/>
</dbReference>
<name>A0A229NT73_9BACL</name>
<sequence length="98" mass="11308">MQNFALMVEYKIEEKHREEYLKLLGQLRLLNSGLQLYEGNEQPGLFVEIWPVASEEEAAACKEERLDGRSPWKPISGWTVGGPDRIHAWTFKPILPLN</sequence>
<comment type="caution">
    <text evidence="1">The sequence shown here is derived from an EMBL/GenBank/DDBJ whole genome shotgun (WGS) entry which is preliminary data.</text>
</comment>
<dbReference type="RefSeq" id="WP_089526781.1">
    <property type="nucleotide sequence ID" value="NZ_NMUQ01000004.1"/>
</dbReference>
<dbReference type="AlphaFoldDB" id="A0A229NT73"/>
<protein>
    <recommendedName>
        <fullName evidence="3">YCII-related domain-containing protein</fullName>
    </recommendedName>
</protein>
<keyword evidence="2" id="KW-1185">Reference proteome</keyword>
<organism evidence="1 2">
    <name type="scientific">Paenibacillus herberti</name>
    <dbReference type="NCBI Taxonomy" id="1619309"/>
    <lineage>
        <taxon>Bacteria</taxon>
        <taxon>Bacillati</taxon>
        <taxon>Bacillota</taxon>
        <taxon>Bacilli</taxon>
        <taxon>Bacillales</taxon>
        <taxon>Paenibacillaceae</taxon>
        <taxon>Paenibacillus</taxon>
    </lineage>
</organism>
<evidence type="ECO:0000313" key="2">
    <source>
        <dbReference type="Proteomes" id="UP000215145"/>
    </source>
</evidence>
<evidence type="ECO:0000313" key="1">
    <source>
        <dbReference type="EMBL" id="OXM13097.1"/>
    </source>
</evidence>
<evidence type="ECO:0008006" key="3">
    <source>
        <dbReference type="Google" id="ProtNLM"/>
    </source>
</evidence>